<comment type="caution">
    <text evidence="7">The sequence shown here is derived from an EMBL/GenBank/DDBJ whole genome shotgun (WGS) entry which is preliminary data.</text>
</comment>
<evidence type="ECO:0000256" key="2">
    <source>
        <dbReference type="ARBA" id="ARBA00022630"/>
    </source>
</evidence>
<dbReference type="OrthoDB" id="3181400at2"/>
<reference evidence="7 8" key="1">
    <citation type="submission" date="2019-03" db="EMBL/GenBank/DDBJ databases">
        <title>Genomic Encyclopedia of Type Strains, Phase IV (KMG-IV): sequencing the most valuable type-strain genomes for metagenomic binning, comparative biology and taxonomic classification.</title>
        <authorList>
            <person name="Goeker M."/>
        </authorList>
    </citation>
    <scope>NUCLEOTIDE SEQUENCE [LARGE SCALE GENOMIC DNA]</scope>
    <source>
        <strain evidence="7 8">DSM 15534</strain>
    </source>
</reference>
<gene>
    <name evidence="7" type="ORF">EV694_1756</name>
</gene>
<dbReference type="SUPFAM" id="SSF55469">
    <property type="entry name" value="FMN-dependent nitroreductase-like"/>
    <property type="match status" value="1"/>
</dbReference>
<name>A0A4R1FNS1_9PAST</name>
<keyword evidence="8" id="KW-1185">Reference proteome</keyword>
<dbReference type="InterPro" id="IPR000415">
    <property type="entry name" value="Nitroreductase-like"/>
</dbReference>
<keyword evidence="2 5" id="KW-0285">Flavoprotein</keyword>
<dbReference type="InterPro" id="IPR029479">
    <property type="entry name" value="Nitroreductase"/>
</dbReference>
<dbReference type="Pfam" id="PF00881">
    <property type="entry name" value="Nitroreductase"/>
    <property type="match status" value="1"/>
</dbReference>
<dbReference type="PANTHER" id="PTHR43425:SF2">
    <property type="entry name" value="OXYGEN-INSENSITIVE NADPH NITROREDUCTASE"/>
    <property type="match status" value="1"/>
</dbReference>
<evidence type="ECO:0000256" key="3">
    <source>
        <dbReference type="ARBA" id="ARBA00022643"/>
    </source>
</evidence>
<evidence type="ECO:0000256" key="4">
    <source>
        <dbReference type="ARBA" id="ARBA00023002"/>
    </source>
</evidence>
<evidence type="ECO:0000313" key="7">
    <source>
        <dbReference type="EMBL" id="TCJ96203.1"/>
    </source>
</evidence>
<evidence type="ECO:0000259" key="6">
    <source>
        <dbReference type="Pfam" id="PF00881"/>
    </source>
</evidence>
<feature type="domain" description="Nitroreductase" evidence="6">
    <location>
        <begin position="14"/>
        <end position="162"/>
    </location>
</feature>
<dbReference type="AlphaFoldDB" id="A0A4R1FNS1"/>
<proteinExistence type="inferred from homology"/>
<comment type="similarity">
    <text evidence="1 5">Belongs to the flavin oxidoreductase frp family.</text>
</comment>
<organism evidence="7 8">
    <name type="scientific">Volucribacter psittacicida</name>
    <dbReference type="NCBI Taxonomy" id="203482"/>
    <lineage>
        <taxon>Bacteria</taxon>
        <taxon>Pseudomonadati</taxon>
        <taxon>Pseudomonadota</taxon>
        <taxon>Gammaproteobacteria</taxon>
        <taxon>Pasteurellales</taxon>
        <taxon>Pasteurellaceae</taxon>
        <taxon>Volucribacter</taxon>
    </lineage>
</organism>
<dbReference type="NCBIfam" id="NF008033">
    <property type="entry name" value="PRK10765.1"/>
    <property type="match status" value="1"/>
</dbReference>
<dbReference type="InterPro" id="IPR016446">
    <property type="entry name" value="Flavin_OxRdtase_Frp"/>
</dbReference>
<protein>
    <submittedName>
        <fullName evidence="7">Nitroreductase</fullName>
    </submittedName>
</protein>
<dbReference type="EMBL" id="SMFT01000004">
    <property type="protein sequence ID" value="TCJ96203.1"/>
    <property type="molecule type" value="Genomic_DNA"/>
</dbReference>
<dbReference type="Proteomes" id="UP000294702">
    <property type="component" value="Unassembled WGS sequence"/>
</dbReference>
<dbReference type="RefSeq" id="WP_132691533.1">
    <property type="nucleotide sequence ID" value="NZ_SMFT01000004.1"/>
</dbReference>
<dbReference type="GO" id="GO:0016491">
    <property type="term" value="F:oxidoreductase activity"/>
    <property type="evidence" value="ECO:0007669"/>
    <property type="project" value="UniProtKB-UniRule"/>
</dbReference>
<accession>A0A4R1FNS1</accession>
<keyword evidence="5" id="KW-0521">NADP</keyword>
<dbReference type="PANTHER" id="PTHR43425">
    <property type="entry name" value="OXYGEN-INSENSITIVE NADPH NITROREDUCTASE"/>
    <property type="match status" value="1"/>
</dbReference>
<keyword evidence="4 5" id="KW-0560">Oxidoreductase</keyword>
<evidence type="ECO:0000313" key="8">
    <source>
        <dbReference type="Proteomes" id="UP000294702"/>
    </source>
</evidence>
<dbReference type="PIRSF" id="PIRSF005426">
    <property type="entry name" value="Frp"/>
    <property type="match status" value="1"/>
</dbReference>
<evidence type="ECO:0000256" key="5">
    <source>
        <dbReference type="PIRNR" id="PIRNR005426"/>
    </source>
</evidence>
<dbReference type="CDD" id="cd02146">
    <property type="entry name" value="NfsA-like"/>
    <property type="match status" value="1"/>
</dbReference>
<keyword evidence="3 5" id="KW-0288">FMN</keyword>
<sequence length="240" mass="27000">MQALSSTIATQLAHRSIRQFTSQPIEESLCQQLIEVARMSSSSNHLQCISIVRITDMALREQIMACASHQVYIKQAPEFWVFCVDFAKHQQLCPQAQLDYTEVALIGAVDAGIMGQNVMVAAESLGLGGVFIGALRNNIEKVGELLQLPPHCFAVFGLCLGYPDQDPPQKPRLPQQTLCFENQYQPLSANQLDNYNQEVKAYYQQRGKQTDWYANIAKTLAEPVRPHILPYLQQQGFMKK</sequence>
<evidence type="ECO:0000256" key="1">
    <source>
        <dbReference type="ARBA" id="ARBA00008366"/>
    </source>
</evidence>
<dbReference type="Gene3D" id="3.40.109.10">
    <property type="entry name" value="NADH Oxidase"/>
    <property type="match status" value="1"/>
</dbReference>